<accession>A0ABN8PKN9</accession>
<evidence type="ECO:0000313" key="2">
    <source>
        <dbReference type="Proteomes" id="UP001159405"/>
    </source>
</evidence>
<name>A0ABN8PKN9_9CNID</name>
<comment type="caution">
    <text evidence="1">The sequence shown here is derived from an EMBL/GenBank/DDBJ whole genome shotgun (WGS) entry which is preliminary data.</text>
</comment>
<organism evidence="1 2">
    <name type="scientific">Porites lobata</name>
    <dbReference type="NCBI Taxonomy" id="104759"/>
    <lineage>
        <taxon>Eukaryota</taxon>
        <taxon>Metazoa</taxon>
        <taxon>Cnidaria</taxon>
        <taxon>Anthozoa</taxon>
        <taxon>Hexacorallia</taxon>
        <taxon>Scleractinia</taxon>
        <taxon>Fungiina</taxon>
        <taxon>Poritidae</taxon>
        <taxon>Porites</taxon>
    </lineage>
</organism>
<dbReference type="Proteomes" id="UP001159405">
    <property type="component" value="Unassembled WGS sequence"/>
</dbReference>
<sequence length="257" mass="28707">MFKSLESEIRLSEQVPSSFLREITMIKLLFLVLVAATYLAKGGDLKDQNTLQKSTSQILFYRFFTPIKLASAATFIHYHHSLTPRLLTFLSAPKSQYRLMIVPLIQPAVTSANAKLFIKMNVGLETTFGAGDSDPSFVISDGSRFIGMLTLDKNNYKTSAPCLGIEGASGPTMSHRRTDAHLPKPSESYYPGRFEIQLSLSDRWGTCFIPLDGGFSREMIYQNKLNPGNGLFLEIYGDDTKEKEGIKYIEITILKGI</sequence>
<proteinExistence type="predicted"/>
<protein>
    <submittedName>
        <fullName evidence="1">Uncharacterized protein</fullName>
    </submittedName>
</protein>
<keyword evidence="2" id="KW-1185">Reference proteome</keyword>
<dbReference type="EMBL" id="CALNXK010000075">
    <property type="protein sequence ID" value="CAH3145141.1"/>
    <property type="molecule type" value="Genomic_DNA"/>
</dbReference>
<gene>
    <name evidence="1" type="ORF">PLOB_00044378</name>
</gene>
<reference evidence="1 2" key="1">
    <citation type="submission" date="2022-05" db="EMBL/GenBank/DDBJ databases">
        <authorList>
            <consortium name="Genoscope - CEA"/>
            <person name="William W."/>
        </authorList>
    </citation>
    <scope>NUCLEOTIDE SEQUENCE [LARGE SCALE GENOMIC DNA]</scope>
</reference>
<evidence type="ECO:0000313" key="1">
    <source>
        <dbReference type="EMBL" id="CAH3145141.1"/>
    </source>
</evidence>